<feature type="compositionally biased region" description="Low complexity" evidence="1">
    <location>
        <begin position="880"/>
        <end position="895"/>
    </location>
</feature>
<evidence type="ECO:0000313" key="3">
    <source>
        <dbReference type="EMBL" id="KAG5930511.1"/>
    </source>
</evidence>
<dbReference type="AlphaFoldDB" id="A0A8K0NPM5"/>
<evidence type="ECO:0000256" key="1">
    <source>
        <dbReference type="SAM" id="MobiDB-lite"/>
    </source>
</evidence>
<keyword evidence="2" id="KW-0472">Membrane</keyword>
<feature type="compositionally biased region" description="Polar residues" evidence="1">
    <location>
        <begin position="549"/>
        <end position="588"/>
    </location>
</feature>
<feature type="region of interest" description="Disordered" evidence="1">
    <location>
        <begin position="1025"/>
        <end position="1047"/>
    </location>
</feature>
<feature type="transmembrane region" description="Helical" evidence="2">
    <location>
        <begin position="43"/>
        <end position="67"/>
    </location>
</feature>
<feature type="compositionally biased region" description="Polar residues" evidence="1">
    <location>
        <begin position="624"/>
        <end position="640"/>
    </location>
</feature>
<feature type="region of interest" description="Disordered" evidence="1">
    <location>
        <begin position="945"/>
        <end position="972"/>
    </location>
</feature>
<feature type="compositionally biased region" description="Polar residues" evidence="1">
    <location>
        <begin position="1193"/>
        <end position="1215"/>
    </location>
</feature>
<dbReference type="OrthoDB" id="5370537at2759"/>
<comment type="caution">
    <text evidence="3">The sequence shown here is derived from an EMBL/GenBank/DDBJ whole genome shotgun (WGS) entry which is preliminary data.</text>
</comment>
<keyword evidence="2" id="KW-1133">Transmembrane helix</keyword>
<feature type="compositionally biased region" description="Polar residues" evidence="1">
    <location>
        <begin position="475"/>
        <end position="485"/>
    </location>
</feature>
<feature type="region of interest" description="Disordered" evidence="1">
    <location>
        <begin position="866"/>
        <end position="895"/>
    </location>
</feature>
<gene>
    <name evidence="3" type="ORF">E4U42_000041</name>
</gene>
<feature type="region of interest" description="Disordered" evidence="1">
    <location>
        <begin position="757"/>
        <end position="780"/>
    </location>
</feature>
<feature type="compositionally biased region" description="Basic and acidic residues" evidence="1">
    <location>
        <begin position="458"/>
        <end position="474"/>
    </location>
</feature>
<keyword evidence="4" id="KW-1185">Reference proteome</keyword>
<feature type="compositionally biased region" description="Basic and acidic residues" evidence="1">
    <location>
        <begin position="534"/>
        <end position="546"/>
    </location>
</feature>
<feature type="transmembrane region" description="Helical" evidence="2">
    <location>
        <begin position="149"/>
        <end position="168"/>
    </location>
</feature>
<feature type="compositionally biased region" description="Low complexity" evidence="1">
    <location>
        <begin position="954"/>
        <end position="964"/>
    </location>
</feature>
<proteinExistence type="predicted"/>
<feature type="region of interest" description="Disordered" evidence="1">
    <location>
        <begin position="1179"/>
        <end position="1242"/>
    </location>
</feature>
<keyword evidence="2" id="KW-0812">Transmembrane</keyword>
<feature type="transmembrane region" description="Helical" evidence="2">
    <location>
        <begin position="107"/>
        <end position="129"/>
    </location>
</feature>
<organism evidence="3 4">
    <name type="scientific">Claviceps africana</name>
    <dbReference type="NCBI Taxonomy" id="83212"/>
    <lineage>
        <taxon>Eukaryota</taxon>
        <taxon>Fungi</taxon>
        <taxon>Dikarya</taxon>
        <taxon>Ascomycota</taxon>
        <taxon>Pezizomycotina</taxon>
        <taxon>Sordariomycetes</taxon>
        <taxon>Hypocreomycetidae</taxon>
        <taxon>Hypocreales</taxon>
        <taxon>Clavicipitaceae</taxon>
        <taxon>Claviceps</taxon>
    </lineage>
</organism>
<evidence type="ECO:0000256" key="2">
    <source>
        <dbReference type="SAM" id="Phobius"/>
    </source>
</evidence>
<evidence type="ECO:0000313" key="4">
    <source>
        <dbReference type="Proteomes" id="UP000811619"/>
    </source>
</evidence>
<dbReference type="EMBL" id="SRPY01000010">
    <property type="protein sequence ID" value="KAG5930511.1"/>
    <property type="molecule type" value="Genomic_DNA"/>
</dbReference>
<feature type="transmembrane region" description="Helical" evidence="2">
    <location>
        <begin position="189"/>
        <end position="209"/>
    </location>
</feature>
<reference evidence="3" key="1">
    <citation type="journal article" date="2020" name="bioRxiv">
        <title>Whole genome comparisons of ergot fungi reveals the divergence and evolution of species within the genus Claviceps are the result of varying mechanisms driving genome evolution and host range expansion.</title>
        <authorList>
            <person name="Wyka S.A."/>
            <person name="Mondo S.J."/>
            <person name="Liu M."/>
            <person name="Dettman J."/>
            <person name="Nalam V."/>
            <person name="Broders K.D."/>
        </authorList>
    </citation>
    <scope>NUCLEOTIDE SEQUENCE</scope>
    <source>
        <strain evidence="3">CCC 489</strain>
    </source>
</reference>
<dbReference type="Proteomes" id="UP000811619">
    <property type="component" value="Unassembled WGS sequence"/>
</dbReference>
<feature type="region of interest" description="Disordered" evidence="1">
    <location>
        <begin position="421"/>
        <end position="603"/>
    </location>
</feature>
<name>A0A8K0NPM5_9HYPO</name>
<feature type="transmembrane region" description="Helical" evidence="2">
    <location>
        <begin position="12"/>
        <end position="31"/>
    </location>
</feature>
<protein>
    <submittedName>
        <fullName evidence="3">Uncharacterized protein</fullName>
    </submittedName>
</protein>
<feature type="region of interest" description="Disordered" evidence="1">
    <location>
        <begin position="624"/>
        <end position="651"/>
    </location>
</feature>
<sequence>MADSARKQSLIVAFAFGWVVCAAVGTVLFHLRGGASSLVRGGLRLALAGFLLFVSLWAVTGFVGTFINEGSSPACHVAVALASAFDQIARITLEEYLFWSVKRHSRATLAVCFTQTVIFLRFILGAIFVGVLRPRFAPICVATNRLGQIGVAVAVADAGIVLLLLTKASSAGTFRDAKMRGMIGLRAQGLAFTTIALGLWIPLSIPMILDVSGLGVAARSALPSVGALVVIVCIAYFYKGLIWSQEGLIHTTVTHADKFSGLDDTTLPHPRDMQWQEESTIGSARYPTGSSFHSPELNGPVIHPQPSRYTLRLVPSDLPAPGPAHIAPQLRGSSTVQCHGQTTVPLKIPSRSPLRQSPADHRKLTPAVHRSGLKDTAGDLLVPTMLPQQPKDRHGRPLSTVEDISDTGYRQHIAALSVMPHGHFVDQKRRSLKPSSRTALRKEETNSVQDAVQPDAISRLREYPCGPEKDEAVTRSEQTQSNMVGSGSGLGVTRVSRSEPHQPEWDESASGQSVMDRPRPIPRSSGVTHRASFRKAEKSPVDDDGTKPSCRSSRGKSTLLQAPAGSSSQTRPRSPNSEGIDRQSVSSNDFKKGQHVSEGTRPSEAAARFASKYSLAVPISPLNDFSSAYSQPPTATLRLSSKTDPKRKSSPVLPVYDLQESATPASIRAGRFSSDPRNQVLAGELQDISNEALLEELHVSPSPYTGKVGDESTFHNGEDVDRLVETVTVVLNPSQRTCGGTAGERESWHRRVGEICPTFSDRNSGQSRRVSKLPPPPPLPLDLEKITRRFKGPAPQISPLETSPNPFDTIHEKLREFDESDISCGDTEVTEPSITLLEDAETEMGPGESRWQYVRVEISQKSCSTFASSISSPFPDKKQSPAAPRASPGGSAVPGPEMRCVAEHNGSTVEAVTSIMTPSERNGSRTMREIWEGRRCDPDLWQTTDSDADAGAISWPESLSTSSSENDMQPTCLDVSDCRPASRRFSEPAALVGETAWHRAGQTTTWQSRPLGLWTAGLQPSQTLELSPMQGRTPGRPLTVKPPRKSRRISSLADILEDPVPLRNQRRTLGIYRFPWGEKSDTATPNMAPAAASFFPMSSAQMQMLPFRGEQQEQALFFHGGSGYASDGFDPIRYYSDGDGDSFDETTLWEIAGLLKSDEIPSRESLPRHQESYQPSLVAAHGDDDARGPSMPSVPTQHAGPQSGQEITLRSTMEETSLGPRLVRKASSPTLVGFPGGESVGA</sequence>
<feature type="transmembrane region" description="Helical" evidence="2">
    <location>
        <begin position="221"/>
        <end position="238"/>
    </location>
</feature>
<accession>A0A8K0NPM5</accession>